<dbReference type="PANTHER" id="PTHR48006:SF62">
    <property type="entry name" value="LEUCINE-RICH REPEAT TRANSMEMBRANE PROTEIN KINASE"/>
    <property type="match status" value="1"/>
</dbReference>
<keyword evidence="9" id="KW-0325">Glycoprotein</keyword>
<dbReference type="InterPro" id="IPR032675">
    <property type="entry name" value="LRR_dom_sf"/>
</dbReference>
<evidence type="ECO:0000256" key="6">
    <source>
        <dbReference type="ARBA" id="ARBA00022737"/>
    </source>
</evidence>
<evidence type="ECO:0000256" key="10">
    <source>
        <dbReference type="SAM" id="SignalP"/>
    </source>
</evidence>
<dbReference type="InterPro" id="IPR001611">
    <property type="entry name" value="Leu-rich_rpt"/>
</dbReference>
<evidence type="ECO:0000256" key="9">
    <source>
        <dbReference type="ARBA" id="ARBA00023180"/>
    </source>
</evidence>
<keyword evidence="7" id="KW-1133">Transmembrane helix</keyword>
<keyword evidence="5 10" id="KW-0732">Signal</keyword>
<dbReference type="FunFam" id="3.80.10.10:FF:000041">
    <property type="entry name" value="LRR receptor-like serine/threonine-protein kinase ERECTA"/>
    <property type="match status" value="1"/>
</dbReference>
<protein>
    <recommendedName>
        <fullName evidence="13">LRR receptor-like serine/threonine-protein kinase</fullName>
    </recommendedName>
</protein>
<feature type="signal peptide" evidence="10">
    <location>
        <begin position="1"/>
        <end position="34"/>
    </location>
</feature>
<comment type="caution">
    <text evidence="11">The sequence shown here is derived from an EMBL/GenBank/DDBJ whole genome shotgun (WGS) entry which is preliminary data.</text>
</comment>
<evidence type="ECO:0000313" key="12">
    <source>
        <dbReference type="Proteomes" id="UP001345219"/>
    </source>
</evidence>
<evidence type="ECO:0000256" key="8">
    <source>
        <dbReference type="ARBA" id="ARBA00023136"/>
    </source>
</evidence>
<evidence type="ECO:0000256" key="1">
    <source>
        <dbReference type="ARBA" id="ARBA00004479"/>
    </source>
</evidence>
<comment type="similarity">
    <text evidence="2">Belongs to the RLP family.</text>
</comment>
<keyword evidence="12" id="KW-1185">Reference proteome</keyword>
<dbReference type="Proteomes" id="UP001345219">
    <property type="component" value="Chromosome 16"/>
</dbReference>
<dbReference type="Gene3D" id="3.80.10.10">
    <property type="entry name" value="Ribonuclease Inhibitor"/>
    <property type="match status" value="1"/>
</dbReference>
<evidence type="ECO:0000256" key="7">
    <source>
        <dbReference type="ARBA" id="ARBA00022989"/>
    </source>
</evidence>
<feature type="chain" id="PRO_5042821931" description="LRR receptor-like serine/threonine-protein kinase" evidence="10">
    <location>
        <begin position="35"/>
        <end position="229"/>
    </location>
</feature>
<dbReference type="PANTHER" id="PTHR48006">
    <property type="entry name" value="LEUCINE-RICH REPEAT-CONTAINING PROTEIN DDB_G0281931-RELATED"/>
    <property type="match status" value="1"/>
</dbReference>
<evidence type="ECO:0008006" key="13">
    <source>
        <dbReference type="Google" id="ProtNLM"/>
    </source>
</evidence>
<evidence type="ECO:0000256" key="4">
    <source>
        <dbReference type="ARBA" id="ARBA00022692"/>
    </source>
</evidence>
<dbReference type="SUPFAM" id="SSF52058">
    <property type="entry name" value="L domain-like"/>
    <property type="match status" value="1"/>
</dbReference>
<sequence>MKEVWRSKGKGGTLFFFSGAIIIALLSLFLAAHAQPQTQPITDPAEARALETIFQKWGLPALTGPSNNTSGDVCARGSSTNVTSSDGSRLLVECDCSSNKGLTCHIIKLKVYQMNVAGPIPDELWSLTYLTDLALSYNVLTGPLSPSIRNLTRLNNLNLHTNALAGELPKELGMLSNLTELWLGENNFSGPLPSELGNLTNLSQLSIESTGFSGQLPSTLANLQNLWRL</sequence>
<dbReference type="AlphaFoldDB" id="A0AAN7JXS8"/>
<dbReference type="Pfam" id="PF00560">
    <property type="entry name" value="LRR_1"/>
    <property type="match status" value="1"/>
</dbReference>
<keyword evidence="6" id="KW-0677">Repeat</keyword>
<gene>
    <name evidence="11" type="ORF">SAY87_021911</name>
</gene>
<organism evidence="11 12">
    <name type="scientific">Trapa incisa</name>
    <dbReference type="NCBI Taxonomy" id="236973"/>
    <lineage>
        <taxon>Eukaryota</taxon>
        <taxon>Viridiplantae</taxon>
        <taxon>Streptophyta</taxon>
        <taxon>Embryophyta</taxon>
        <taxon>Tracheophyta</taxon>
        <taxon>Spermatophyta</taxon>
        <taxon>Magnoliopsida</taxon>
        <taxon>eudicotyledons</taxon>
        <taxon>Gunneridae</taxon>
        <taxon>Pentapetalae</taxon>
        <taxon>rosids</taxon>
        <taxon>malvids</taxon>
        <taxon>Myrtales</taxon>
        <taxon>Lythraceae</taxon>
        <taxon>Trapa</taxon>
    </lineage>
</organism>
<dbReference type="GO" id="GO:0005886">
    <property type="term" value="C:plasma membrane"/>
    <property type="evidence" value="ECO:0007669"/>
    <property type="project" value="TreeGrafter"/>
</dbReference>
<keyword evidence="4" id="KW-0812">Transmembrane</keyword>
<keyword evidence="3" id="KW-0433">Leucine-rich repeat</keyword>
<keyword evidence="8" id="KW-0472">Membrane</keyword>
<evidence type="ECO:0000256" key="3">
    <source>
        <dbReference type="ARBA" id="ARBA00022614"/>
    </source>
</evidence>
<evidence type="ECO:0000256" key="2">
    <source>
        <dbReference type="ARBA" id="ARBA00009592"/>
    </source>
</evidence>
<reference evidence="11 12" key="1">
    <citation type="journal article" date="2023" name="Hortic Res">
        <title>Pangenome of water caltrop reveals structural variations and asymmetric subgenome divergence after allopolyploidization.</title>
        <authorList>
            <person name="Zhang X."/>
            <person name="Chen Y."/>
            <person name="Wang L."/>
            <person name="Yuan Y."/>
            <person name="Fang M."/>
            <person name="Shi L."/>
            <person name="Lu R."/>
            <person name="Comes H.P."/>
            <person name="Ma Y."/>
            <person name="Chen Y."/>
            <person name="Huang G."/>
            <person name="Zhou Y."/>
            <person name="Zheng Z."/>
            <person name="Qiu Y."/>
        </authorList>
    </citation>
    <scope>NUCLEOTIDE SEQUENCE [LARGE SCALE GENOMIC DNA]</scope>
    <source>
        <tissue evidence="11">Roots</tissue>
    </source>
</reference>
<evidence type="ECO:0000313" key="11">
    <source>
        <dbReference type="EMBL" id="KAK4753113.1"/>
    </source>
</evidence>
<dbReference type="EMBL" id="JAXIOK010000016">
    <property type="protein sequence ID" value="KAK4753113.1"/>
    <property type="molecule type" value="Genomic_DNA"/>
</dbReference>
<evidence type="ECO:0000256" key="5">
    <source>
        <dbReference type="ARBA" id="ARBA00022729"/>
    </source>
</evidence>
<comment type="subcellular location">
    <subcellularLocation>
        <location evidence="1">Membrane</location>
        <topology evidence="1">Single-pass type I membrane protein</topology>
    </subcellularLocation>
</comment>
<accession>A0AAN7JXS8</accession>
<proteinExistence type="inferred from homology"/>
<dbReference type="InterPro" id="IPR051824">
    <property type="entry name" value="LRR_Rcpt-Like_S/T_Kinase"/>
</dbReference>
<name>A0AAN7JXS8_9MYRT</name>